<comment type="function">
    <text evidence="11">Probably involved in lipid transport. Can bind sphingosine-1-phosphate, myristic acid, palmitic acid and stearic acid, retinol, all-trans-retinoic acid and 9-cis-retinoic acid.</text>
</comment>
<keyword evidence="13" id="KW-1185">Reference proteome</keyword>
<keyword evidence="10" id="KW-1015">Disulfide bond</keyword>
<dbReference type="InterPro" id="IPR022734">
    <property type="entry name" value="ApoM"/>
</dbReference>
<dbReference type="InterPro" id="IPR012674">
    <property type="entry name" value="Calycin"/>
</dbReference>
<comment type="subunit">
    <text evidence="3">Interacts with LRP2; LRP2 mediates APOM renal uptake and subsequent lysosomal degradation.</text>
</comment>
<comment type="similarity">
    <text evidence="2">Belongs to the calycin superfamily. Lipocalin family. Highly divergent.</text>
</comment>
<dbReference type="GO" id="GO:0034364">
    <property type="term" value="C:high-density lipoprotein particle"/>
    <property type="evidence" value="ECO:0007669"/>
    <property type="project" value="UniProtKB-KW"/>
</dbReference>
<keyword evidence="7" id="KW-0732">Signal</keyword>
<keyword evidence="5" id="KW-0813">Transport</keyword>
<evidence type="ECO:0000313" key="12">
    <source>
        <dbReference type="EMBL" id="KAF7700244.1"/>
    </source>
</evidence>
<evidence type="ECO:0000256" key="1">
    <source>
        <dbReference type="ARBA" id="ARBA00004613"/>
    </source>
</evidence>
<dbReference type="GO" id="GO:0034361">
    <property type="term" value="C:very-low-density lipoprotein particle"/>
    <property type="evidence" value="ECO:0007669"/>
    <property type="project" value="TreeGrafter"/>
</dbReference>
<keyword evidence="6" id="KW-0964">Secreted</keyword>
<evidence type="ECO:0000256" key="3">
    <source>
        <dbReference type="ARBA" id="ARBA00011559"/>
    </source>
</evidence>
<dbReference type="GO" id="GO:0034384">
    <property type="term" value="P:high-density lipoprotein particle clearance"/>
    <property type="evidence" value="ECO:0007669"/>
    <property type="project" value="TreeGrafter"/>
</dbReference>
<keyword evidence="8" id="KW-0345">HDL</keyword>
<accession>A0A8T0B257</accession>
<comment type="subcellular location">
    <subcellularLocation>
        <location evidence="1">Secreted</location>
    </subcellularLocation>
</comment>
<proteinExistence type="inferred from homology"/>
<evidence type="ECO:0000256" key="9">
    <source>
        <dbReference type="ARBA" id="ARBA00023055"/>
    </source>
</evidence>
<dbReference type="Pfam" id="PF11032">
    <property type="entry name" value="ApoM"/>
    <property type="match status" value="1"/>
</dbReference>
<dbReference type="EMBL" id="JABFDY010000012">
    <property type="protein sequence ID" value="KAF7700244.1"/>
    <property type="molecule type" value="Genomic_DNA"/>
</dbReference>
<evidence type="ECO:0000313" key="13">
    <source>
        <dbReference type="Proteomes" id="UP000606274"/>
    </source>
</evidence>
<comment type="caution">
    <text evidence="12">The sequence shown here is derived from an EMBL/GenBank/DDBJ whole genome shotgun (WGS) entry which is preliminary data.</text>
</comment>
<organism evidence="12 13">
    <name type="scientific">Silurus meridionalis</name>
    <name type="common">Southern catfish</name>
    <name type="synonym">Silurus soldatovi meridionalis</name>
    <dbReference type="NCBI Taxonomy" id="175797"/>
    <lineage>
        <taxon>Eukaryota</taxon>
        <taxon>Metazoa</taxon>
        <taxon>Chordata</taxon>
        <taxon>Craniata</taxon>
        <taxon>Vertebrata</taxon>
        <taxon>Euteleostomi</taxon>
        <taxon>Actinopterygii</taxon>
        <taxon>Neopterygii</taxon>
        <taxon>Teleostei</taxon>
        <taxon>Ostariophysi</taxon>
        <taxon>Siluriformes</taxon>
        <taxon>Siluridae</taxon>
        <taxon>Silurus</taxon>
    </lineage>
</organism>
<evidence type="ECO:0000256" key="4">
    <source>
        <dbReference type="ARBA" id="ARBA00019937"/>
    </source>
</evidence>
<dbReference type="Proteomes" id="UP000606274">
    <property type="component" value="Unassembled WGS sequence"/>
</dbReference>
<evidence type="ECO:0000256" key="10">
    <source>
        <dbReference type="ARBA" id="ARBA00023157"/>
    </source>
</evidence>
<dbReference type="SUPFAM" id="SSF50814">
    <property type="entry name" value="Lipocalins"/>
    <property type="match status" value="1"/>
</dbReference>
<evidence type="ECO:0000256" key="7">
    <source>
        <dbReference type="ARBA" id="ARBA00022729"/>
    </source>
</evidence>
<dbReference type="Gene3D" id="2.40.128.20">
    <property type="match status" value="1"/>
</dbReference>
<keyword evidence="9" id="KW-0445">Lipid transport</keyword>
<evidence type="ECO:0000256" key="6">
    <source>
        <dbReference type="ARBA" id="ARBA00022525"/>
    </source>
</evidence>
<gene>
    <name evidence="12" type="ORF">HF521_003202</name>
</gene>
<protein>
    <recommendedName>
        <fullName evidence="4">Apolipoprotein M</fullName>
    </recommendedName>
</protein>
<sequence length="185" mass="20735">MVLITLLGLIYAVAQVLVPCLPPAPLSSEVLSTDKYLGKWYYIGVASWKDEDIDSYKSVDNSVAELKKGENNTLIMAAALQQNDQCNNMAWTYQAYPNFGPLMIEGGERYGLFFDGEWIKCSSCLIVAKFHPNTGYLRVMLFARSENTSDDLVNKFKSKMKCGDIIDKFVISPRTKEFCQLEGTG</sequence>
<dbReference type="PANTHER" id="PTHR32028">
    <property type="entry name" value="APOLIPOPROTEIN M"/>
    <property type="match status" value="1"/>
</dbReference>
<dbReference type="GO" id="GO:0005543">
    <property type="term" value="F:phospholipid binding"/>
    <property type="evidence" value="ECO:0007669"/>
    <property type="project" value="TreeGrafter"/>
</dbReference>
<evidence type="ECO:0000256" key="11">
    <source>
        <dbReference type="ARBA" id="ARBA00025553"/>
    </source>
</evidence>
<evidence type="ECO:0000256" key="2">
    <source>
        <dbReference type="ARBA" id="ARBA00007071"/>
    </source>
</evidence>
<dbReference type="OrthoDB" id="9944312at2759"/>
<dbReference type="AlphaFoldDB" id="A0A8T0B257"/>
<dbReference type="GO" id="GO:0033344">
    <property type="term" value="P:cholesterol efflux"/>
    <property type="evidence" value="ECO:0007669"/>
    <property type="project" value="TreeGrafter"/>
</dbReference>
<reference evidence="12" key="1">
    <citation type="submission" date="2020-08" db="EMBL/GenBank/DDBJ databases">
        <title>Chromosome-level assembly of Southern catfish (Silurus meridionalis) provides insights into visual adaptation to the nocturnal and benthic lifestyles.</title>
        <authorList>
            <person name="Zhang Y."/>
            <person name="Wang D."/>
            <person name="Peng Z."/>
        </authorList>
    </citation>
    <scope>NUCLEOTIDE SEQUENCE</scope>
    <source>
        <strain evidence="12">SWU-2019-XX</strain>
        <tissue evidence="12">Muscle</tissue>
    </source>
</reference>
<dbReference type="GO" id="GO:0034375">
    <property type="term" value="P:high-density lipoprotein particle remodeling"/>
    <property type="evidence" value="ECO:0007669"/>
    <property type="project" value="TreeGrafter"/>
</dbReference>
<evidence type="ECO:0000256" key="8">
    <source>
        <dbReference type="ARBA" id="ARBA00022850"/>
    </source>
</evidence>
<evidence type="ECO:0000256" key="5">
    <source>
        <dbReference type="ARBA" id="ARBA00022448"/>
    </source>
</evidence>
<dbReference type="GO" id="GO:0034380">
    <property type="term" value="P:high-density lipoprotein particle assembly"/>
    <property type="evidence" value="ECO:0007669"/>
    <property type="project" value="TreeGrafter"/>
</dbReference>
<dbReference type="GO" id="GO:0005319">
    <property type="term" value="F:lipid transporter activity"/>
    <property type="evidence" value="ECO:0007669"/>
    <property type="project" value="TreeGrafter"/>
</dbReference>
<dbReference type="PANTHER" id="PTHR32028:SF1">
    <property type="entry name" value="APOLIPOPROTEIN M"/>
    <property type="match status" value="1"/>
</dbReference>
<name>A0A8T0B257_SILME</name>
<dbReference type="GO" id="GO:0034362">
    <property type="term" value="C:low-density lipoprotein particle"/>
    <property type="evidence" value="ECO:0007669"/>
    <property type="project" value="TreeGrafter"/>
</dbReference>